<dbReference type="InterPro" id="IPR038765">
    <property type="entry name" value="Papain-like_cys_pep_sf"/>
</dbReference>
<name>A0A8J6NZN6_9BACT</name>
<dbReference type="AlphaFoldDB" id="A0A8J6NZN6"/>
<dbReference type="InterPro" id="IPR002931">
    <property type="entry name" value="Transglutaminase-like"/>
</dbReference>
<comment type="caution">
    <text evidence="2">The sequence shown here is derived from an EMBL/GenBank/DDBJ whole genome shotgun (WGS) entry which is preliminary data.</text>
</comment>
<dbReference type="EMBL" id="JACNIG010000055">
    <property type="protein sequence ID" value="MBC8430557.1"/>
    <property type="molecule type" value="Genomic_DNA"/>
</dbReference>
<accession>A0A8J6NZN6</accession>
<dbReference type="PANTHER" id="PTHR38339">
    <property type="entry name" value="TRANSGLUTAMINASE DOMAIN PROTEIN"/>
    <property type="match status" value="1"/>
</dbReference>
<dbReference type="SMART" id="SM00460">
    <property type="entry name" value="TGc"/>
    <property type="match status" value="1"/>
</dbReference>
<proteinExistence type="predicted"/>
<reference evidence="2 3" key="1">
    <citation type="submission" date="2020-08" db="EMBL/GenBank/DDBJ databases">
        <title>Bridging the membrane lipid divide: bacteria of the FCB group superphylum have the potential to synthesize archaeal ether lipids.</title>
        <authorList>
            <person name="Villanueva L."/>
            <person name="Von Meijenfeldt F.A.B."/>
            <person name="Westbye A.B."/>
            <person name="Yadav S."/>
            <person name="Hopmans E.C."/>
            <person name="Dutilh B.E."/>
            <person name="Sinninghe Damste J.S."/>
        </authorList>
    </citation>
    <scope>NUCLEOTIDE SEQUENCE [LARGE SCALE GENOMIC DNA]</scope>
    <source>
        <strain evidence="2">NIOZ-UU17</strain>
    </source>
</reference>
<evidence type="ECO:0000313" key="2">
    <source>
        <dbReference type="EMBL" id="MBC8430557.1"/>
    </source>
</evidence>
<organism evidence="2 3">
    <name type="scientific">Candidatus Desulfatibia vada</name>
    <dbReference type="NCBI Taxonomy" id="2841696"/>
    <lineage>
        <taxon>Bacteria</taxon>
        <taxon>Pseudomonadati</taxon>
        <taxon>Thermodesulfobacteriota</taxon>
        <taxon>Desulfobacteria</taxon>
        <taxon>Desulfobacterales</taxon>
        <taxon>Desulfobacterales incertae sedis</taxon>
        <taxon>Candidatus Desulfatibia</taxon>
    </lineage>
</organism>
<protein>
    <submittedName>
        <fullName evidence="2">Transglutaminase domain-containing protein</fullName>
    </submittedName>
</protein>
<feature type="domain" description="Transglutaminase-like" evidence="1">
    <location>
        <begin position="187"/>
        <end position="253"/>
    </location>
</feature>
<dbReference type="Gene3D" id="3.10.620.30">
    <property type="match status" value="1"/>
</dbReference>
<evidence type="ECO:0000259" key="1">
    <source>
        <dbReference type="SMART" id="SM00460"/>
    </source>
</evidence>
<gene>
    <name evidence="2" type="ORF">H8D96_01430</name>
</gene>
<dbReference type="Proteomes" id="UP000605201">
    <property type="component" value="Unassembled WGS sequence"/>
</dbReference>
<sequence length="337" mass="38317">MSKYLYLIAVITFLILPSNVWAKTASGKIIMEFDLSAHDHDKEARLWIPYPITNKNQTITNIHVEGNYSSSGVYTDSTFQTPMLYARWDSGIKNRTLTFSFDVKRQGIVSRPFPEKETAWDPADYALYLAPTRLGPIDGEVKKLAEKIAAGQTTVLGKAKAIYDWTCENTYRNPETRGCGIGDVYKLLKEPGGKCADISSIYVALARAAGVPSREVFGIRQGKKAVEDISKWQHCWAEFYLPGYGWVPVDPADVRKMMLKQNFTLSDAKTTEYRKYFWGGIDPYRIKLGEGRDLILNPPRSGPPVNYLMYPFAQVGKKTLDWLEPETFKYKITYKQK</sequence>
<dbReference type="SUPFAM" id="SSF54001">
    <property type="entry name" value="Cysteine proteinases"/>
    <property type="match status" value="1"/>
</dbReference>
<evidence type="ECO:0000313" key="3">
    <source>
        <dbReference type="Proteomes" id="UP000605201"/>
    </source>
</evidence>
<dbReference type="Pfam" id="PF01841">
    <property type="entry name" value="Transglut_core"/>
    <property type="match status" value="1"/>
</dbReference>
<dbReference type="PANTHER" id="PTHR38339:SF1">
    <property type="entry name" value="TRANSGLUTAMINASE-LIKE DOMAIN-CONTAINING PROTEIN"/>
    <property type="match status" value="1"/>
</dbReference>